<feature type="transmembrane region" description="Helical" evidence="6">
    <location>
        <begin position="335"/>
        <end position="355"/>
    </location>
</feature>
<proteinExistence type="predicted"/>
<organism evidence="9 10">
    <name type="scientific">Alistipes timonensis JC136</name>
    <dbReference type="NCBI Taxonomy" id="1033731"/>
    <lineage>
        <taxon>Bacteria</taxon>
        <taxon>Pseudomonadati</taxon>
        <taxon>Bacteroidota</taxon>
        <taxon>Bacteroidia</taxon>
        <taxon>Bacteroidales</taxon>
        <taxon>Rikenellaceae</taxon>
        <taxon>Alistipes</taxon>
    </lineage>
</organism>
<feature type="domain" description="ComEC/Rec2-related protein" evidence="7">
    <location>
        <begin position="215"/>
        <end position="480"/>
    </location>
</feature>
<dbReference type="NCBIfam" id="TIGR00360">
    <property type="entry name" value="ComEC_N-term"/>
    <property type="match status" value="1"/>
</dbReference>
<dbReference type="PANTHER" id="PTHR30619:SF1">
    <property type="entry name" value="RECOMBINATION PROTEIN 2"/>
    <property type="match status" value="1"/>
</dbReference>
<feature type="transmembrane region" description="Helical" evidence="6">
    <location>
        <begin position="272"/>
        <end position="296"/>
    </location>
</feature>
<evidence type="ECO:0000313" key="10">
    <source>
        <dbReference type="Proteomes" id="UP000183253"/>
    </source>
</evidence>
<dbReference type="InterPro" id="IPR004477">
    <property type="entry name" value="ComEC_N"/>
</dbReference>
<keyword evidence="5 6" id="KW-0472">Membrane</keyword>
<feature type="transmembrane region" description="Helical" evidence="6">
    <location>
        <begin position="36"/>
        <end position="53"/>
    </location>
</feature>
<dbReference type="OrthoDB" id="9761531at2"/>
<protein>
    <submittedName>
        <fullName evidence="9">Competence protein ComEC</fullName>
    </submittedName>
</protein>
<keyword evidence="2" id="KW-1003">Cell membrane</keyword>
<evidence type="ECO:0000256" key="5">
    <source>
        <dbReference type="ARBA" id="ARBA00023136"/>
    </source>
</evidence>
<feature type="transmembrane region" description="Helical" evidence="6">
    <location>
        <begin position="367"/>
        <end position="386"/>
    </location>
</feature>
<reference evidence="9 10" key="1">
    <citation type="submission" date="2016-10" db="EMBL/GenBank/DDBJ databases">
        <authorList>
            <person name="de Groot N.N."/>
        </authorList>
    </citation>
    <scope>NUCLEOTIDE SEQUENCE [LARGE SCALE GENOMIC DNA]</scope>
    <source>
        <strain evidence="9 10">DSM 25383</strain>
    </source>
</reference>
<dbReference type="RefSeq" id="WP_010261736.1">
    <property type="nucleotide sequence ID" value="NZ_CAEG01000010.1"/>
</dbReference>
<comment type="subcellular location">
    <subcellularLocation>
        <location evidence="1">Cell membrane</location>
        <topology evidence="1">Multi-pass membrane protein</topology>
    </subcellularLocation>
</comment>
<name>A0A1H4B542_9BACT</name>
<dbReference type="InterPro" id="IPR025405">
    <property type="entry name" value="DUF4131"/>
</dbReference>
<keyword evidence="10" id="KW-1185">Reference proteome</keyword>
<dbReference type="Pfam" id="PF13567">
    <property type="entry name" value="DUF4131"/>
    <property type="match status" value="1"/>
</dbReference>
<evidence type="ECO:0000259" key="8">
    <source>
        <dbReference type="Pfam" id="PF13567"/>
    </source>
</evidence>
<dbReference type="EMBL" id="FNRI01000003">
    <property type="protein sequence ID" value="SEA43174.1"/>
    <property type="molecule type" value="Genomic_DNA"/>
</dbReference>
<feature type="transmembrane region" description="Helical" evidence="6">
    <location>
        <begin position="392"/>
        <end position="413"/>
    </location>
</feature>
<sequence length="492" mass="52529">MKASRIYERLDRMPVLKLLVPFAAGIALAGRYELPLWFLAGAFVCTGVMALLFRSQAAAVGMLLTAGFAAAQLRTPSPTVPRDIGTTYEITVEGFPADRGRYATADASVAAWRDPADGHWHPSDARVRLYVDSLTDLRPGERLRCRGTVRPFRSGAESFRLLMRRRGYAGTLWVSERTILERLPQQSAGLHRTAVERLARLPMAPEAAAVVEAMAAGERRGITPELRARYSRSGLSHLLAVSGLHTGIVFVLINAVLWWLPLLRRGHLLKNLLAAGAVWLFVAAAGFPPSAVRAAVMCTVLQAALASASEYIGMNALATAAFGMLLWNPNWFGDISFQLSFLAVAGILAWGVPLCRRCRTRWKGLNIVIDAYLIGLAATVATAPLVSHTFGIVPLAGLAVNPLAIALAGVVVFGGALWMLAPVGVLAPAFGFVTGTAAGWINALARLTASLPGGAADYTLGGWQTAVLYLVFALATAAAWSAEPKKSVPLRT</sequence>
<keyword evidence="4 6" id="KW-1133">Transmembrane helix</keyword>
<accession>A0A1H4B542</accession>
<dbReference type="GO" id="GO:0005886">
    <property type="term" value="C:plasma membrane"/>
    <property type="evidence" value="ECO:0007669"/>
    <property type="project" value="UniProtKB-SubCell"/>
</dbReference>
<dbReference type="Pfam" id="PF03772">
    <property type="entry name" value="Competence"/>
    <property type="match status" value="1"/>
</dbReference>
<evidence type="ECO:0000256" key="6">
    <source>
        <dbReference type="SAM" id="Phobius"/>
    </source>
</evidence>
<feature type="transmembrane region" description="Helical" evidence="6">
    <location>
        <begin position="308"/>
        <end position="329"/>
    </location>
</feature>
<dbReference type="InterPro" id="IPR052159">
    <property type="entry name" value="Competence_DNA_uptake"/>
</dbReference>
<evidence type="ECO:0000313" key="9">
    <source>
        <dbReference type="EMBL" id="SEA43174.1"/>
    </source>
</evidence>
<feature type="transmembrane region" description="Helical" evidence="6">
    <location>
        <begin position="420"/>
        <end position="441"/>
    </location>
</feature>
<feature type="transmembrane region" description="Helical" evidence="6">
    <location>
        <begin position="12"/>
        <end position="30"/>
    </location>
</feature>
<evidence type="ECO:0000256" key="4">
    <source>
        <dbReference type="ARBA" id="ARBA00022989"/>
    </source>
</evidence>
<keyword evidence="3 6" id="KW-0812">Transmembrane</keyword>
<feature type="transmembrane region" description="Helical" evidence="6">
    <location>
        <begin position="237"/>
        <end position="260"/>
    </location>
</feature>
<feature type="domain" description="DUF4131" evidence="8">
    <location>
        <begin position="33"/>
        <end position="155"/>
    </location>
</feature>
<dbReference type="AlphaFoldDB" id="A0A1H4B542"/>
<evidence type="ECO:0000259" key="7">
    <source>
        <dbReference type="Pfam" id="PF03772"/>
    </source>
</evidence>
<gene>
    <name evidence="9" type="ORF">SAMN05444145_103236</name>
</gene>
<feature type="transmembrane region" description="Helical" evidence="6">
    <location>
        <begin position="461"/>
        <end position="482"/>
    </location>
</feature>
<dbReference type="Proteomes" id="UP000183253">
    <property type="component" value="Unassembled WGS sequence"/>
</dbReference>
<evidence type="ECO:0000256" key="2">
    <source>
        <dbReference type="ARBA" id="ARBA00022475"/>
    </source>
</evidence>
<dbReference type="STRING" id="1033731.SAMN05444145_103236"/>
<evidence type="ECO:0000256" key="3">
    <source>
        <dbReference type="ARBA" id="ARBA00022692"/>
    </source>
</evidence>
<evidence type="ECO:0000256" key="1">
    <source>
        <dbReference type="ARBA" id="ARBA00004651"/>
    </source>
</evidence>
<dbReference type="PANTHER" id="PTHR30619">
    <property type="entry name" value="DNA INTERNALIZATION/COMPETENCE PROTEIN COMEC/REC2"/>
    <property type="match status" value="1"/>
</dbReference>